<evidence type="ECO:0000313" key="1">
    <source>
        <dbReference type="EMBL" id="CCG08039.1"/>
    </source>
</evidence>
<dbReference type="STRING" id="1150469.RSPPHO_01413"/>
<protein>
    <recommendedName>
        <fullName evidence="3">Deacylase</fullName>
    </recommendedName>
</protein>
<reference evidence="1 2" key="1">
    <citation type="submission" date="2012-02" db="EMBL/GenBank/DDBJ databases">
        <title>Shotgun genome sequence of Phaeospirillum photometricum DSM 122.</title>
        <authorList>
            <person name="Duquesne K."/>
            <person name="Sturgis J."/>
        </authorList>
    </citation>
    <scope>NUCLEOTIDE SEQUENCE [LARGE SCALE GENOMIC DNA]</scope>
    <source>
        <strain evidence="2">DSM122</strain>
    </source>
</reference>
<dbReference type="Pfam" id="PF09411">
    <property type="entry name" value="PagL"/>
    <property type="match status" value="1"/>
</dbReference>
<dbReference type="EMBL" id="HE663493">
    <property type="protein sequence ID" value="CCG08039.1"/>
    <property type="molecule type" value="Genomic_DNA"/>
</dbReference>
<dbReference type="eggNOG" id="ENOG5030YRY">
    <property type="taxonomic scope" value="Bacteria"/>
</dbReference>
<proteinExistence type="predicted"/>
<evidence type="ECO:0008006" key="3">
    <source>
        <dbReference type="Google" id="ProtNLM"/>
    </source>
</evidence>
<accession>H6SJ74</accession>
<dbReference type="HOGENOM" id="CLU_1936492_0_0_5"/>
<sequence length="130" mass="13690">MSTPPASSASSGALTNLCGSCGPSPVLKSRPRAQPYLYGGLLADIMVGRHVYVMPNTALGYYQRGGGRDLGYPLEFRSGLEIGWRFDGGMRAGVAMHHLSNANIGDRNPGVEELSLNLSIPLASVTGLVK</sequence>
<dbReference type="PATRIC" id="fig|1150469.3.peg.1593"/>
<dbReference type="KEGG" id="rpm:RSPPHO_01413"/>
<dbReference type="InterPro" id="IPR018550">
    <property type="entry name" value="Lipid-A_deacylase-rel"/>
</dbReference>
<name>H6SJ74_PARPM</name>
<dbReference type="Proteomes" id="UP000033220">
    <property type="component" value="Chromosome DSM 122"/>
</dbReference>
<dbReference type="AlphaFoldDB" id="H6SJ74"/>
<keyword evidence="2" id="KW-1185">Reference proteome</keyword>
<gene>
    <name evidence="1" type="ORF">RSPPHO_01413</name>
</gene>
<dbReference type="Gene3D" id="2.40.160.20">
    <property type="match status" value="1"/>
</dbReference>
<evidence type="ECO:0000313" key="2">
    <source>
        <dbReference type="Proteomes" id="UP000033220"/>
    </source>
</evidence>
<organism evidence="1 2">
    <name type="scientific">Pararhodospirillum photometricum DSM 122</name>
    <dbReference type="NCBI Taxonomy" id="1150469"/>
    <lineage>
        <taxon>Bacteria</taxon>
        <taxon>Pseudomonadati</taxon>
        <taxon>Pseudomonadota</taxon>
        <taxon>Alphaproteobacteria</taxon>
        <taxon>Rhodospirillales</taxon>
        <taxon>Rhodospirillaceae</taxon>
        <taxon>Pararhodospirillum</taxon>
    </lineage>
</organism>